<gene>
    <name evidence="2" type="ORF">METZ01_LOCUS193930</name>
</gene>
<dbReference type="InterPro" id="IPR036291">
    <property type="entry name" value="NAD(P)-bd_dom_sf"/>
</dbReference>
<name>A0A382DRF1_9ZZZZ</name>
<dbReference type="PANTHER" id="PTHR43000">
    <property type="entry name" value="DTDP-D-GLUCOSE 4,6-DEHYDRATASE-RELATED"/>
    <property type="match status" value="1"/>
</dbReference>
<evidence type="ECO:0000259" key="1">
    <source>
        <dbReference type="Pfam" id="PF16363"/>
    </source>
</evidence>
<proteinExistence type="predicted"/>
<dbReference type="Gene3D" id="3.40.50.720">
    <property type="entry name" value="NAD(P)-binding Rossmann-like Domain"/>
    <property type="match status" value="1"/>
</dbReference>
<sequence>MVRKALQKEKLTIYGTGDLIRDYIFIDDVVNAFLACPCHLKRTNGNHYIVGSGKGYSVKGAINMVARAVESITSLKVNVISAKPPDRLLDIEYRNFIADNSNLKLDTGWFANTDLEEGIVKTVNKFRSNNLFF</sequence>
<dbReference type="Pfam" id="PF16363">
    <property type="entry name" value="GDP_Man_Dehyd"/>
    <property type="match status" value="1"/>
</dbReference>
<dbReference type="EMBL" id="UINC01040756">
    <property type="protein sequence ID" value="SVB41076.1"/>
    <property type="molecule type" value="Genomic_DNA"/>
</dbReference>
<organism evidence="2">
    <name type="scientific">marine metagenome</name>
    <dbReference type="NCBI Taxonomy" id="408172"/>
    <lineage>
        <taxon>unclassified sequences</taxon>
        <taxon>metagenomes</taxon>
        <taxon>ecological metagenomes</taxon>
    </lineage>
</organism>
<dbReference type="SUPFAM" id="SSF51735">
    <property type="entry name" value="NAD(P)-binding Rossmann-fold domains"/>
    <property type="match status" value="1"/>
</dbReference>
<protein>
    <recommendedName>
        <fullName evidence="1">NAD(P)-binding domain-containing protein</fullName>
    </recommendedName>
</protein>
<evidence type="ECO:0000313" key="2">
    <source>
        <dbReference type="EMBL" id="SVB41076.1"/>
    </source>
</evidence>
<reference evidence="2" key="1">
    <citation type="submission" date="2018-05" db="EMBL/GenBank/DDBJ databases">
        <authorList>
            <person name="Lanie J.A."/>
            <person name="Ng W.-L."/>
            <person name="Kazmierczak K.M."/>
            <person name="Andrzejewski T.M."/>
            <person name="Davidsen T.M."/>
            <person name="Wayne K.J."/>
            <person name="Tettelin H."/>
            <person name="Glass J.I."/>
            <person name="Rusch D."/>
            <person name="Podicherti R."/>
            <person name="Tsui H.-C.T."/>
            <person name="Winkler M.E."/>
        </authorList>
    </citation>
    <scope>NUCLEOTIDE SEQUENCE</scope>
</reference>
<feature type="domain" description="NAD(P)-binding" evidence="1">
    <location>
        <begin position="5"/>
        <end position="121"/>
    </location>
</feature>
<accession>A0A382DRF1</accession>
<dbReference type="AlphaFoldDB" id="A0A382DRF1"/>
<dbReference type="InterPro" id="IPR016040">
    <property type="entry name" value="NAD(P)-bd_dom"/>
</dbReference>